<evidence type="ECO:0000256" key="1">
    <source>
        <dbReference type="SAM" id="MobiDB-lite"/>
    </source>
</evidence>
<comment type="caution">
    <text evidence="2">The sequence shown here is derived from an EMBL/GenBank/DDBJ whole genome shotgun (WGS) entry which is preliminary data.</text>
</comment>
<name>A0AAV4B158_9GAST</name>
<dbReference type="Proteomes" id="UP000735302">
    <property type="component" value="Unassembled WGS sequence"/>
</dbReference>
<dbReference type="AlphaFoldDB" id="A0AAV4B158"/>
<evidence type="ECO:0000313" key="3">
    <source>
        <dbReference type="Proteomes" id="UP000735302"/>
    </source>
</evidence>
<feature type="compositionally biased region" description="Basic and acidic residues" evidence="1">
    <location>
        <begin position="85"/>
        <end position="95"/>
    </location>
</feature>
<sequence length="109" mass="12302">MTEAQPFATASGTIATTIIGKSQVQRKKSEDTVYTILFTSIMIHFTPKNLKYEKINSINNSERPLAAAPSGRRKDTDDRAAAHYMKEKGQREKTPSRCGKKIRTQRVKM</sequence>
<dbReference type="EMBL" id="BLXT01004481">
    <property type="protein sequence ID" value="GFO13267.1"/>
    <property type="molecule type" value="Genomic_DNA"/>
</dbReference>
<proteinExistence type="predicted"/>
<feature type="compositionally biased region" description="Basic residues" evidence="1">
    <location>
        <begin position="98"/>
        <end position="109"/>
    </location>
</feature>
<reference evidence="2 3" key="1">
    <citation type="journal article" date="2021" name="Elife">
        <title>Chloroplast acquisition without the gene transfer in kleptoplastic sea slugs, Plakobranchus ocellatus.</title>
        <authorList>
            <person name="Maeda T."/>
            <person name="Takahashi S."/>
            <person name="Yoshida T."/>
            <person name="Shimamura S."/>
            <person name="Takaki Y."/>
            <person name="Nagai Y."/>
            <person name="Toyoda A."/>
            <person name="Suzuki Y."/>
            <person name="Arimoto A."/>
            <person name="Ishii H."/>
            <person name="Satoh N."/>
            <person name="Nishiyama T."/>
            <person name="Hasebe M."/>
            <person name="Maruyama T."/>
            <person name="Minagawa J."/>
            <person name="Obokata J."/>
            <person name="Shigenobu S."/>
        </authorList>
    </citation>
    <scope>NUCLEOTIDE SEQUENCE [LARGE SCALE GENOMIC DNA]</scope>
</reference>
<keyword evidence="3" id="KW-1185">Reference proteome</keyword>
<accession>A0AAV4B158</accession>
<organism evidence="2 3">
    <name type="scientific">Plakobranchus ocellatus</name>
    <dbReference type="NCBI Taxonomy" id="259542"/>
    <lineage>
        <taxon>Eukaryota</taxon>
        <taxon>Metazoa</taxon>
        <taxon>Spiralia</taxon>
        <taxon>Lophotrochozoa</taxon>
        <taxon>Mollusca</taxon>
        <taxon>Gastropoda</taxon>
        <taxon>Heterobranchia</taxon>
        <taxon>Euthyneura</taxon>
        <taxon>Panpulmonata</taxon>
        <taxon>Sacoglossa</taxon>
        <taxon>Placobranchoidea</taxon>
        <taxon>Plakobranchidae</taxon>
        <taxon>Plakobranchus</taxon>
    </lineage>
</organism>
<gene>
    <name evidence="2" type="ORF">PoB_003977200</name>
</gene>
<protein>
    <submittedName>
        <fullName evidence="2">Uncharacterized protein</fullName>
    </submittedName>
</protein>
<evidence type="ECO:0000313" key="2">
    <source>
        <dbReference type="EMBL" id="GFO13267.1"/>
    </source>
</evidence>
<feature type="region of interest" description="Disordered" evidence="1">
    <location>
        <begin position="85"/>
        <end position="109"/>
    </location>
</feature>